<comment type="caution">
    <text evidence="2">The sequence shown here is derived from an EMBL/GenBank/DDBJ whole genome shotgun (WGS) entry which is preliminary data.</text>
</comment>
<keyword evidence="1" id="KW-0812">Transmembrane</keyword>
<feature type="transmembrane region" description="Helical" evidence="1">
    <location>
        <begin position="68"/>
        <end position="94"/>
    </location>
</feature>
<protein>
    <recommendedName>
        <fullName evidence="4">Transmembrane protein</fullName>
    </recommendedName>
</protein>
<sequence>MLRRCRAPFFSRLLRSHRAAASRHAYMLMLVLPFFAHCITLLHFHPCSLVRCHTLRELSLLSPSLATLSLFSFSLSSLSSLSLSLSLLSLYPILKEKFYFILFYL</sequence>
<keyword evidence="1" id="KW-1133">Transmembrane helix</keyword>
<evidence type="ECO:0000313" key="2">
    <source>
        <dbReference type="EMBL" id="KAK9151564.1"/>
    </source>
</evidence>
<name>A0AAP0KH95_9MAGN</name>
<organism evidence="2 3">
    <name type="scientific">Stephania yunnanensis</name>
    <dbReference type="NCBI Taxonomy" id="152371"/>
    <lineage>
        <taxon>Eukaryota</taxon>
        <taxon>Viridiplantae</taxon>
        <taxon>Streptophyta</taxon>
        <taxon>Embryophyta</taxon>
        <taxon>Tracheophyta</taxon>
        <taxon>Spermatophyta</taxon>
        <taxon>Magnoliopsida</taxon>
        <taxon>Ranunculales</taxon>
        <taxon>Menispermaceae</taxon>
        <taxon>Menispermoideae</taxon>
        <taxon>Cissampelideae</taxon>
        <taxon>Stephania</taxon>
    </lineage>
</organism>
<accession>A0AAP0KH95</accession>
<reference evidence="2 3" key="1">
    <citation type="submission" date="2024-01" db="EMBL/GenBank/DDBJ databases">
        <title>Genome assemblies of Stephania.</title>
        <authorList>
            <person name="Yang L."/>
        </authorList>
    </citation>
    <scope>NUCLEOTIDE SEQUENCE [LARGE SCALE GENOMIC DNA]</scope>
    <source>
        <strain evidence="2">YNDBR</strain>
        <tissue evidence="2">Leaf</tissue>
    </source>
</reference>
<evidence type="ECO:0000256" key="1">
    <source>
        <dbReference type="SAM" id="Phobius"/>
    </source>
</evidence>
<dbReference type="AlphaFoldDB" id="A0AAP0KH95"/>
<proteinExistence type="predicted"/>
<evidence type="ECO:0000313" key="3">
    <source>
        <dbReference type="Proteomes" id="UP001420932"/>
    </source>
</evidence>
<gene>
    <name evidence="2" type="ORF">Syun_009873</name>
</gene>
<keyword evidence="1" id="KW-0472">Membrane</keyword>
<dbReference type="EMBL" id="JBBNAF010000004">
    <property type="protein sequence ID" value="KAK9151564.1"/>
    <property type="molecule type" value="Genomic_DNA"/>
</dbReference>
<evidence type="ECO:0008006" key="4">
    <source>
        <dbReference type="Google" id="ProtNLM"/>
    </source>
</evidence>
<dbReference type="Proteomes" id="UP001420932">
    <property type="component" value="Unassembled WGS sequence"/>
</dbReference>
<keyword evidence="3" id="KW-1185">Reference proteome</keyword>